<protein>
    <submittedName>
        <fullName evidence="2">Uncharacterized protein</fullName>
    </submittedName>
</protein>
<keyword evidence="3" id="KW-1185">Reference proteome</keyword>
<evidence type="ECO:0000256" key="1">
    <source>
        <dbReference type="SAM" id="Phobius"/>
    </source>
</evidence>
<sequence length="187" mass="21249">MAYVDTRPHELVWSPRFAVRLPIAARPLLQRVERDVLLASRHDRVSSLEGRTPLRRWICRLFGFEVANRLADPRLEALRRFVVLFRRRGERLPAAEQARLVAAGFLPLQIAEVRRLVEAERAPRKARWKRRYLALVALAFALEAVIFRLASAYFSDGLVGFAFALTTAVAGSPLIGFLRRGPTPAPR</sequence>
<dbReference type="Proteomes" id="UP000570166">
    <property type="component" value="Unassembled WGS sequence"/>
</dbReference>
<evidence type="ECO:0000313" key="3">
    <source>
        <dbReference type="Proteomes" id="UP000570166"/>
    </source>
</evidence>
<proteinExistence type="predicted"/>
<feature type="transmembrane region" description="Helical" evidence="1">
    <location>
        <begin position="157"/>
        <end position="178"/>
    </location>
</feature>
<accession>A0A838L638</accession>
<dbReference type="AlphaFoldDB" id="A0A838L638"/>
<keyword evidence="1" id="KW-0812">Transmembrane</keyword>
<dbReference type="EMBL" id="JACEIB010000006">
    <property type="protein sequence ID" value="MBA2934092.1"/>
    <property type="molecule type" value="Genomic_DNA"/>
</dbReference>
<organism evidence="2 3">
    <name type="scientific">Sphingomonas chungangi</name>
    <dbReference type="NCBI Taxonomy" id="2683589"/>
    <lineage>
        <taxon>Bacteria</taxon>
        <taxon>Pseudomonadati</taxon>
        <taxon>Pseudomonadota</taxon>
        <taxon>Alphaproteobacteria</taxon>
        <taxon>Sphingomonadales</taxon>
        <taxon>Sphingomonadaceae</taxon>
        <taxon>Sphingomonas</taxon>
    </lineage>
</organism>
<name>A0A838L638_9SPHN</name>
<feature type="transmembrane region" description="Helical" evidence="1">
    <location>
        <begin position="132"/>
        <end position="151"/>
    </location>
</feature>
<comment type="caution">
    <text evidence="2">The sequence shown here is derived from an EMBL/GenBank/DDBJ whole genome shotgun (WGS) entry which is preliminary data.</text>
</comment>
<keyword evidence="1" id="KW-1133">Transmembrane helix</keyword>
<gene>
    <name evidence="2" type="ORF">HZF05_08260</name>
</gene>
<keyword evidence="1" id="KW-0472">Membrane</keyword>
<dbReference type="RefSeq" id="WP_160365616.1">
    <property type="nucleotide sequence ID" value="NZ_JACEIB010000006.1"/>
</dbReference>
<reference evidence="2 3" key="1">
    <citation type="submission" date="2020-07" db="EMBL/GenBank/DDBJ databases">
        <authorList>
            <person name="Sun Q."/>
        </authorList>
    </citation>
    <scope>NUCLEOTIDE SEQUENCE [LARGE SCALE GENOMIC DNA]</scope>
    <source>
        <strain evidence="2 3">CGMCC 1.13654</strain>
    </source>
</reference>
<evidence type="ECO:0000313" key="2">
    <source>
        <dbReference type="EMBL" id="MBA2934092.1"/>
    </source>
</evidence>